<evidence type="ECO:0000259" key="1">
    <source>
        <dbReference type="Pfam" id="PF16035"/>
    </source>
</evidence>
<dbReference type="Proteomes" id="UP000789375">
    <property type="component" value="Unassembled WGS sequence"/>
</dbReference>
<dbReference type="SUPFAM" id="SSF54626">
    <property type="entry name" value="Chalcone isomerase"/>
    <property type="match status" value="1"/>
</dbReference>
<dbReference type="EMBL" id="CAJVPP010000800">
    <property type="protein sequence ID" value="CAG8513075.1"/>
    <property type="molecule type" value="Genomic_DNA"/>
</dbReference>
<dbReference type="GO" id="GO:0016872">
    <property type="term" value="F:intramolecular lyase activity"/>
    <property type="evidence" value="ECO:0007669"/>
    <property type="project" value="InterPro"/>
</dbReference>
<dbReference type="InterPro" id="IPR016089">
    <property type="entry name" value="Chalcone_isomerase_bundle_sf"/>
</dbReference>
<name>A0A9N8ZZZ3_FUNMO</name>
<dbReference type="InterPro" id="IPR016087">
    <property type="entry name" value="Chalcone_isomerase"/>
</dbReference>
<organism evidence="2 3">
    <name type="scientific">Funneliformis mosseae</name>
    <name type="common">Endomycorrhizal fungus</name>
    <name type="synonym">Glomus mosseae</name>
    <dbReference type="NCBI Taxonomy" id="27381"/>
    <lineage>
        <taxon>Eukaryota</taxon>
        <taxon>Fungi</taxon>
        <taxon>Fungi incertae sedis</taxon>
        <taxon>Mucoromycota</taxon>
        <taxon>Glomeromycotina</taxon>
        <taxon>Glomeromycetes</taxon>
        <taxon>Glomerales</taxon>
        <taxon>Glomeraceae</taxon>
        <taxon>Funneliformis</taxon>
    </lineage>
</organism>
<feature type="domain" description="Chalcone isomerase" evidence="1">
    <location>
        <begin position="103"/>
        <end position="279"/>
    </location>
</feature>
<proteinExistence type="predicted"/>
<sequence>MFIRQLIQNTRFFIRRTSFSAFPTSVTRRNLKIDRSNFHFVKKDIFPTVSTTIGLVGISYWYVYNNNVALADAPPKSVEFETTEEPESKVQIPTYISLHDGTKARLIGLGIRTVSFLRMKVYVVGMYIRESDIDMLKKWKGYDKEKFMSEDDESMALSILDQPIVMAIRIEPVRNTSGHHLRDGFSRTITHRMQNGFMSEEEAEDVLKAIRELQAHFPKSVVKTGTALILTKEPNGTLRMEYEGKYMGSVNNVWLTNNIFMGYLAAKDPISKKAKKSIADGFEELLK</sequence>
<dbReference type="Gene3D" id="1.10.890.20">
    <property type="match status" value="1"/>
</dbReference>
<dbReference type="InterPro" id="IPR016088">
    <property type="entry name" value="Chalcone_isomerase_3-sand"/>
</dbReference>
<dbReference type="Gene3D" id="3.50.70.10">
    <property type="match status" value="1"/>
</dbReference>
<dbReference type="PANTHER" id="PTHR47284:SF3">
    <property type="entry name" value="FATTY-ACID-BINDING PROTEIN 2"/>
    <property type="match status" value="1"/>
</dbReference>
<comment type="caution">
    <text evidence="2">The sequence shown here is derived from an EMBL/GenBank/DDBJ whole genome shotgun (WGS) entry which is preliminary data.</text>
</comment>
<accession>A0A9N8ZZZ3</accession>
<dbReference type="AlphaFoldDB" id="A0A9N8ZZZ3"/>
<keyword evidence="3" id="KW-1185">Reference proteome</keyword>
<dbReference type="Pfam" id="PF16035">
    <property type="entry name" value="Chalcone_2"/>
    <property type="match status" value="1"/>
</dbReference>
<evidence type="ECO:0000313" key="2">
    <source>
        <dbReference type="EMBL" id="CAG8513075.1"/>
    </source>
</evidence>
<dbReference type="InterPro" id="IPR036298">
    <property type="entry name" value="Chalcone_isomerase_sf"/>
</dbReference>
<reference evidence="2" key="1">
    <citation type="submission" date="2021-06" db="EMBL/GenBank/DDBJ databases">
        <authorList>
            <person name="Kallberg Y."/>
            <person name="Tangrot J."/>
            <person name="Rosling A."/>
        </authorList>
    </citation>
    <scope>NUCLEOTIDE SEQUENCE</scope>
    <source>
        <strain evidence="2">87-6 pot B 2015</strain>
    </source>
</reference>
<protein>
    <submittedName>
        <fullName evidence="2">1057_t:CDS:1</fullName>
    </submittedName>
</protein>
<gene>
    <name evidence="2" type="ORF">FMOSSE_LOCUS4641</name>
</gene>
<dbReference type="PANTHER" id="PTHR47284">
    <property type="entry name" value="FATTY-ACID-BINDING PROTEIN 2"/>
    <property type="match status" value="1"/>
</dbReference>
<evidence type="ECO:0000313" key="3">
    <source>
        <dbReference type="Proteomes" id="UP000789375"/>
    </source>
</evidence>